<feature type="region of interest" description="Disordered" evidence="3">
    <location>
        <begin position="718"/>
        <end position="773"/>
    </location>
</feature>
<dbReference type="GO" id="GO:0045145">
    <property type="term" value="F:single-stranded DNA 5'-3' DNA exonuclease activity"/>
    <property type="evidence" value="ECO:0007669"/>
    <property type="project" value="InterPro"/>
</dbReference>
<dbReference type="InterPro" id="IPR019190">
    <property type="entry name" value="EXOV"/>
</dbReference>
<feature type="coiled-coil region" evidence="2">
    <location>
        <begin position="826"/>
        <end position="853"/>
    </location>
</feature>
<gene>
    <name evidence="5" type="ORF">C2845_PM02G08850</name>
</gene>
<dbReference type="GO" id="GO:0005634">
    <property type="term" value="C:nucleus"/>
    <property type="evidence" value="ECO:0007669"/>
    <property type="project" value="TreeGrafter"/>
</dbReference>
<dbReference type="EMBL" id="PQIB02000005">
    <property type="protein sequence ID" value="RLN16241.1"/>
    <property type="molecule type" value="Genomic_DNA"/>
</dbReference>
<dbReference type="Pfam" id="PF10536">
    <property type="entry name" value="PMD"/>
    <property type="match status" value="1"/>
</dbReference>
<dbReference type="InterPro" id="IPR019557">
    <property type="entry name" value="AminoTfrase-like_pln_mobile"/>
</dbReference>
<comment type="similarity">
    <text evidence="1">Belongs to the EXO5 family.</text>
</comment>
<dbReference type="PANTHER" id="PTHR14464:SF4">
    <property type="entry name" value="EXONUCLEASE V"/>
    <property type="match status" value="1"/>
</dbReference>
<dbReference type="Pfam" id="PF09810">
    <property type="entry name" value="Exo5"/>
    <property type="match status" value="1"/>
</dbReference>
<evidence type="ECO:0000259" key="4">
    <source>
        <dbReference type="Pfam" id="PF10536"/>
    </source>
</evidence>
<feature type="domain" description="Aminotransferase-like plant mobile" evidence="4">
    <location>
        <begin position="366"/>
        <end position="593"/>
    </location>
</feature>
<evidence type="ECO:0000256" key="2">
    <source>
        <dbReference type="SAM" id="Coils"/>
    </source>
</evidence>
<organism evidence="5 6">
    <name type="scientific">Panicum miliaceum</name>
    <name type="common">Proso millet</name>
    <name type="synonym">Broomcorn millet</name>
    <dbReference type="NCBI Taxonomy" id="4540"/>
    <lineage>
        <taxon>Eukaryota</taxon>
        <taxon>Viridiplantae</taxon>
        <taxon>Streptophyta</taxon>
        <taxon>Embryophyta</taxon>
        <taxon>Tracheophyta</taxon>
        <taxon>Spermatophyta</taxon>
        <taxon>Magnoliopsida</taxon>
        <taxon>Liliopsida</taxon>
        <taxon>Poales</taxon>
        <taxon>Poaceae</taxon>
        <taxon>PACMAD clade</taxon>
        <taxon>Panicoideae</taxon>
        <taxon>Panicodae</taxon>
        <taxon>Paniceae</taxon>
        <taxon>Panicinae</taxon>
        <taxon>Panicum</taxon>
        <taxon>Panicum sect. Panicum</taxon>
    </lineage>
</organism>
<protein>
    <recommendedName>
        <fullName evidence="4">Aminotransferase-like plant mobile domain-containing protein</fullName>
    </recommendedName>
</protein>
<dbReference type="GO" id="GO:0036297">
    <property type="term" value="P:interstrand cross-link repair"/>
    <property type="evidence" value="ECO:0007669"/>
    <property type="project" value="TreeGrafter"/>
</dbReference>
<keyword evidence="2" id="KW-0175">Coiled coil</keyword>
<evidence type="ECO:0000313" key="6">
    <source>
        <dbReference type="Proteomes" id="UP000275267"/>
    </source>
</evidence>
<reference evidence="6" key="1">
    <citation type="journal article" date="2019" name="Nat. Commun.">
        <title>The genome of broomcorn millet.</title>
        <authorList>
            <person name="Zou C."/>
            <person name="Miki D."/>
            <person name="Li D."/>
            <person name="Tang Q."/>
            <person name="Xiao L."/>
            <person name="Rajput S."/>
            <person name="Deng P."/>
            <person name="Jia W."/>
            <person name="Huang R."/>
            <person name="Zhang M."/>
            <person name="Sun Y."/>
            <person name="Hu J."/>
            <person name="Fu X."/>
            <person name="Schnable P.S."/>
            <person name="Li F."/>
            <person name="Zhang H."/>
            <person name="Feng B."/>
            <person name="Zhu X."/>
            <person name="Liu R."/>
            <person name="Schnable J.C."/>
            <person name="Zhu J.-K."/>
            <person name="Zhang H."/>
        </authorList>
    </citation>
    <scope>NUCLEOTIDE SEQUENCE [LARGE SCALE GENOMIC DNA]</scope>
</reference>
<dbReference type="OrthoDB" id="1572276at2759"/>
<comment type="caution">
    <text evidence="5">The sequence shown here is derived from an EMBL/GenBank/DDBJ whole genome shotgun (WGS) entry which is preliminary data.</text>
</comment>
<proteinExistence type="inferred from homology"/>
<evidence type="ECO:0000313" key="5">
    <source>
        <dbReference type="EMBL" id="RLN16241.1"/>
    </source>
</evidence>
<sequence>MDCIEQYSPHRASRQLGFNKWDVFLRGGLQVHQQRRPTLPQPSSFSHITVVRWWVVSLLLKRTSLAVPYRHVWLAVGATVVACRPDAALAAAAAGAHPLVSTTARRAAAQLSFAAYSTAGGDIEDSPVPGRSLLARFRERRALAITDITATEWCEKQMEFMLEHGKPERTEAMRAGSERHVQLEQEVVERVEVTIRSAEELWAVKFMNFIMGTNQLMFEGMTREIPVIGVVEGSWMIGIIDEIRMPIDGISFQPILVDSKTRVRPTIPSEAQKRNGRLKYRVATLLPSSERYVAAVHTNDLVVSGKTNTTQQPGSRSRRRDPGEFRRLAGGGVPESLRPLHEPLWRELGILEGILATTRVRRGGEGALLQLVPFWSPETNTFVFPWGEATVTLEDVAVLGGLPLVRESVREPLSDKLQMDDERALGAVRDLLMNRSKGTGWMKHFRIRHQQRRPEETTAAAAGGRDEEQLLEHGAFLSMWLSHFVLPSPPFGVAVPEEEVIPIAVRLARGQSVALAPAALASIYSDLSALRRHFVWAKRTEAPSVSAPMHILQLWVWERFAELRPSAPAGIPESAGGGDVPVPRAARWHDVAGGALDPGYLHAVLAAPKDGAVLRKVLAPVRARGHGLGRAAPASPCGEQLGFDQDVPGIVTRLNSDSWEKAWETYDIGAGCYAFAVPSDKPGVTDEYAQWWKQYSLSYAATAAAERAAAAGKAHKVTLDGEGKNGRGNGGILASNKGFGPRLKGSAQASKKGSAGNRERSSSRLAPAGNTELGSDEVCTKTLYFLSRSDRSKEAWEKDANSTGADQGFFHPKRAVGTEEMIQKASEIRQAEIAELMKNIAKLAREIREEEAAEALKK</sequence>
<dbReference type="Proteomes" id="UP000275267">
    <property type="component" value="Unassembled WGS sequence"/>
</dbReference>
<keyword evidence="6" id="KW-1185">Reference proteome</keyword>
<accession>A0A3L6S5M8</accession>
<name>A0A3L6S5M8_PANMI</name>
<dbReference type="PANTHER" id="PTHR14464">
    <property type="entry name" value="EXONUCLEASE V"/>
    <property type="match status" value="1"/>
</dbReference>
<feature type="compositionally biased region" description="Polar residues" evidence="3">
    <location>
        <begin position="305"/>
        <end position="315"/>
    </location>
</feature>
<feature type="region of interest" description="Disordered" evidence="3">
    <location>
        <begin position="303"/>
        <end position="334"/>
    </location>
</feature>
<evidence type="ECO:0000256" key="3">
    <source>
        <dbReference type="SAM" id="MobiDB-lite"/>
    </source>
</evidence>
<dbReference type="AlphaFoldDB" id="A0A3L6S5M8"/>
<evidence type="ECO:0000256" key="1">
    <source>
        <dbReference type="ARBA" id="ARBA00009797"/>
    </source>
</evidence>